<accession>A0A386H792</accession>
<keyword evidence="3" id="KW-0328">Glycosyltransferase</keyword>
<gene>
    <name evidence="9" type="ORF">D4Z93_05970</name>
</gene>
<dbReference type="PANTHER" id="PTHR33908">
    <property type="entry name" value="MANNOSYLTRANSFERASE YKCB-RELATED"/>
    <property type="match status" value="1"/>
</dbReference>
<dbReference type="OrthoDB" id="136232at2"/>
<comment type="subcellular location">
    <subcellularLocation>
        <location evidence="1">Cell membrane</location>
        <topology evidence="1">Multi-pass membrane protein</topology>
    </subcellularLocation>
</comment>
<keyword evidence="4" id="KW-0808">Transferase</keyword>
<keyword evidence="5 8" id="KW-0812">Transmembrane</keyword>
<evidence type="ECO:0000256" key="5">
    <source>
        <dbReference type="ARBA" id="ARBA00022692"/>
    </source>
</evidence>
<evidence type="ECO:0000256" key="2">
    <source>
        <dbReference type="ARBA" id="ARBA00022475"/>
    </source>
</evidence>
<keyword evidence="10" id="KW-1185">Reference proteome</keyword>
<dbReference type="GO" id="GO:0005886">
    <property type="term" value="C:plasma membrane"/>
    <property type="evidence" value="ECO:0007669"/>
    <property type="project" value="UniProtKB-SubCell"/>
</dbReference>
<feature type="transmembrane region" description="Helical" evidence="8">
    <location>
        <begin position="73"/>
        <end position="100"/>
    </location>
</feature>
<protein>
    <recommendedName>
        <fullName evidence="11">Glycosyltransferase RgtA/B/C/D-like domain-containing protein</fullName>
    </recommendedName>
</protein>
<keyword evidence="7 8" id="KW-0472">Membrane</keyword>
<sequence>MKVDVIKRNKFYEIIMLIGLACCILWVTLVNTQPFSDFDYYYTLAIKIANGGSWGDTYTSVGYPIVLGGIFRIFGASILVGKIFNIILTFISNIFFLSILKKIQLKERERKIIFTLFVMIPNNIFFNSVLGTEILFTTILLGITMLYFSKIKLRYLFIGILTGINTMIKPFFLVFFFAVFLVDLIIQKRILRPILNSLVILALSILVISPWIYRNTKLMGQYTYVSNNGGIVLYINNNSQNKAGRWMAANNVENSVVKTKEYKTANMTQKNTMLKNAAKEWIKDHPKQFAILGFKRLFNTYFVGDDIVYSVHGANLSKFMRITIYLITGIIKDVIFLFGILYFLLYGVYIILNLFHIRSLNINRFDLYCVVLFCMFTSIYFVTEGQGRYSFPEIFMFVYGFYNFLKLIICKCKELSL</sequence>
<evidence type="ECO:0008006" key="11">
    <source>
        <dbReference type="Google" id="ProtNLM"/>
    </source>
</evidence>
<feature type="transmembrane region" description="Helical" evidence="8">
    <location>
        <begin position="367"/>
        <end position="383"/>
    </location>
</feature>
<evidence type="ECO:0000256" key="7">
    <source>
        <dbReference type="ARBA" id="ARBA00023136"/>
    </source>
</evidence>
<evidence type="ECO:0000256" key="3">
    <source>
        <dbReference type="ARBA" id="ARBA00022676"/>
    </source>
</evidence>
<dbReference type="PANTHER" id="PTHR33908:SF11">
    <property type="entry name" value="MEMBRANE PROTEIN"/>
    <property type="match status" value="1"/>
</dbReference>
<feature type="transmembrane region" description="Helical" evidence="8">
    <location>
        <begin position="112"/>
        <end position="143"/>
    </location>
</feature>
<feature type="transmembrane region" description="Helical" evidence="8">
    <location>
        <begin position="12"/>
        <end position="30"/>
    </location>
</feature>
<feature type="transmembrane region" description="Helical" evidence="8">
    <location>
        <begin position="194"/>
        <end position="213"/>
    </location>
</feature>
<evidence type="ECO:0000313" key="10">
    <source>
        <dbReference type="Proteomes" id="UP000266301"/>
    </source>
</evidence>
<feature type="transmembrane region" description="Helical" evidence="8">
    <location>
        <begin position="389"/>
        <end position="409"/>
    </location>
</feature>
<dbReference type="Proteomes" id="UP000266301">
    <property type="component" value="Chromosome"/>
</dbReference>
<evidence type="ECO:0000256" key="6">
    <source>
        <dbReference type="ARBA" id="ARBA00022989"/>
    </source>
</evidence>
<keyword evidence="6 8" id="KW-1133">Transmembrane helix</keyword>
<evidence type="ECO:0000313" key="9">
    <source>
        <dbReference type="EMBL" id="AYD41433.1"/>
    </source>
</evidence>
<dbReference type="GO" id="GO:0016763">
    <property type="term" value="F:pentosyltransferase activity"/>
    <property type="evidence" value="ECO:0007669"/>
    <property type="project" value="TreeGrafter"/>
</dbReference>
<dbReference type="GO" id="GO:0009103">
    <property type="term" value="P:lipopolysaccharide biosynthetic process"/>
    <property type="evidence" value="ECO:0007669"/>
    <property type="project" value="UniProtKB-ARBA"/>
</dbReference>
<organism evidence="9 10">
    <name type="scientific">Clostridium fermenticellae</name>
    <dbReference type="NCBI Taxonomy" id="2068654"/>
    <lineage>
        <taxon>Bacteria</taxon>
        <taxon>Bacillati</taxon>
        <taxon>Bacillota</taxon>
        <taxon>Clostridia</taxon>
        <taxon>Eubacteriales</taxon>
        <taxon>Clostridiaceae</taxon>
        <taxon>Clostridium</taxon>
    </lineage>
</organism>
<evidence type="ECO:0000256" key="8">
    <source>
        <dbReference type="SAM" id="Phobius"/>
    </source>
</evidence>
<name>A0A386H792_9CLOT</name>
<proteinExistence type="predicted"/>
<keyword evidence="2" id="KW-1003">Cell membrane</keyword>
<dbReference type="InterPro" id="IPR050297">
    <property type="entry name" value="LipidA_mod_glycosyltrf_83"/>
</dbReference>
<evidence type="ECO:0000256" key="1">
    <source>
        <dbReference type="ARBA" id="ARBA00004651"/>
    </source>
</evidence>
<feature type="transmembrane region" description="Helical" evidence="8">
    <location>
        <begin position="334"/>
        <end position="355"/>
    </location>
</feature>
<dbReference type="EMBL" id="CP032416">
    <property type="protein sequence ID" value="AYD41433.1"/>
    <property type="molecule type" value="Genomic_DNA"/>
</dbReference>
<dbReference type="KEGG" id="cfer:D4Z93_05970"/>
<reference evidence="9 10" key="1">
    <citation type="journal article" date="2019" name="Int. J. Syst. Evol. Microbiol.">
        <title>Clostridium fermenticellae sp. nov., isolated from the mud in a fermentation cellar for the production of the Chinese liquor, baijiu.</title>
        <authorList>
            <person name="Xu P.X."/>
            <person name="Chai L.J."/>
            <person name="Qiu T."/>
            <person name="Zhang X.J."/>
            <person name="Lu Z.M."/>
            <person name="Xiao C."/>
            <person name="Wang S.T."/>
            <person name="Shen C.H."/>
            <person name="Shi J.S."/>
            <person name="Xu Z.H."/>
        </authorList>
    </citation>
    <scope>NUCLEOTIDE SEQUENCE [LARGE SCALE GENOMIC DNA]</scope>
    <source>
        <strain evidence="9 10">JN500901</strain>
    </source>
</reference>
<dbReference type="RefSeq" id="WP_119974251.1">
    <property type="nucleotide sequence ID" value="NZ_CP032416.1"/>
</dbReference>
<dbReference type="AlphaFoldDB" id="A0A386H792"/>
<feature type="transmembrane region" description="Helical" evidence="8">
    <location>
        <begin position="155"/>
        <end position="182"/>
    </location>
</feature>
<evidence type="ECO:0000256" key="4">
    <source>
        <dbReference type="ARBA" id="ARBA00022679"/>
    </source>
</evidence>